<evidence type="ECO:0000313" key="1">
    <source>
        <dbReference type="EMBL" id="CDW28558.1"/>
    </source>
</evidence>
<dbReference type="EMBL" id="HACA01011197">
    <property type="protein sequence ID" value="CDW28558.1"/>
    <property type="molecule type" value="Transcribed_RNA"/>
</dbReference>
<proteinExistence type="predicted"/>
<accession>A0A0K2TRA3</accession>
<protein>
    <submittedName>
        <fullName evidence="1">Uncharacterized protein</fullName>
    </submittedName>
</protein>
<name>A0A0K2TRA3_LEPSM</name>
<organism evidence="1">
    <name type="scientific">Lepeophtheirus salmonis</name>
    <name type="common">Salmon louse</name>
    <name type="synonym">Caligus salmonis</name>
    <dbReference type="NCBI Taxonomy" id="72036"/>
    <lineage>
        <taxon>Eukaryota</taxon>
        <taxon>Metazoa</taxon>
        <taxon>Ecdysozoa</taxon>
        <taxon>Arthropoda</taxon>
        <taxon>Crustacea</taxon>
        <taxon>Multicrustacea</taxon>
        <taxon>Hexanauplia</taxon>
        <taxon>Copepoda</taxon>
        <taxon>Siphonostomatoida</taxon>
        <taxon>Caligidae</taxon>
        <taxon>Lepeophtheirus</taxon>
    </lineage>
</organism>
<sequence length="34" mass="3801">MSSCSLVHMYSFLLDNKGLNVTDKLAISFENPLI</sequence>
<dbReference type="AlphaFoldDB" id="A0A0K2TRA3"/>
<reference evidence="1" key="1">
    <citation type="submission" date="2014-05" db="EMBL/GenBank/DDBJ databases">
        <authorList>
            <person name="Chronopoulou M."/>
        </authorList>
    </citation>
    <scope>NUCLEOTIDE SEQUENCE</scope>
    <source>
        <tissue evidence="1">Whole organism</tissue>
    </source>
</reference>